<sequence length="403" mass="45515">MKTNTACIEDLLCECPGMTLADLVQQFESSRLEYVRNCTGDSVQESAPGKPAEDVIVGEVESDREYTIARVFSFQQLTRKEFEIELFLLILHLTQSVAEMEQLCPGYTHCLNLSSSYNRRAKAGETEFDRRVLVCEGSRMNILCLEDVLCACGWSREQVARRTVRQLRHNHETYCDEDLTIGYLTCDVTSPSEQQGELCSDFVNTCERRVVSRYKALHNNTNNKYVSCDSMKRHLRRANSVITTHFCLFAVPTHRLRAGEVYCTDQIQPGPHQIGLDLGVEEGAKEISLLDMARRMDKDCPGYEKCFNVTSAYNLLAAQQKSLAGQLSVSCEGSRYAIICLEDALCACGWSNNTSFRALLRDLRHQHEAACSQDLTIGYLECRGELLVLSFCFSCMILTSQQE</sequence>
<keyword evidence="2" id="KW-1185">Reference proteome</keyword>
<organism evidence="1 2">
    <name type="scientific">Plakobranchus ocellatus</name>
    <dbReference type="NCBI Taxonomy" id="259542"/>
    <lineage>
        <taxon>Eukaryota</taxon>
        <taxon>Metazoa</taxon>
        <taxon>Spiralia</taxon>
        <taxon>Lophotrochozoa</taxon>
        <taxon>Mollusca</taxon>
        <taxon>Gastropoda</taxon>
        <taxon>Heterobranchia</taxon>
        <taxon>Euthyneura</taxon>
        <taxon>Panpulmonata</taxon>
        <taxon>Sacoglossa</taxon>
        <taxon>Placobranchoidea</taxon>
        <taxon>Plakobranchidae</taxon>
        <taxon>Plakobranchus</taxon>
    </lineage>
</organism>
<evidence type="ECO:0000313" key="2">
    <source>
        <dbReference type="Proteomes" id="UP000735302"/>
    </source>
</evidence>
<proteinExistence type="predicted"/>
<gene>
    <name evidence="1" type="ORF">PoB_002517400</name>
</gene>
<name>A0AAV3ZTJ6_9GAST</name>
<evidence type="ECO:0000313" key="1">
    <source>
        <dbReference type="EMBL" id="GFN98668.1"/>
    </source>
</evidence>
<dbReference type="EMBL" id="BLXT01002861">
    <property type="protein sequence ID" value="GFN98668.1"/>
    <property type="molecule type" value="Genomic_DNA"/>
</dbReference>
<comment type="caution">
    <text evidence="1">The sequence shown here is derived from an EMBL/GenBank/DDBJ whole genome shotgun (WGS) entry which is preliminary data.</text>
</comment>
<protein>
    <submittedName>
        <fullName evidence="1">Uncharacterized protein</fullName>
    </submittedName>
</protein>
<dbReference type="AlphaFoldDB" id="A0AAV3ZTJ6"/>
<reference evidence="1 2" key="1">
    <citation type="journal article" date="2021" name="Elife">
        <title>Chloroplast acquisition without the gene transfer in kleptoplastic sea slugs, Plakobranchus ocellatus.</title>
        <authorList>
            <person name="Maeda T."/>
            <person name="Takahashi S."/>
            <person name="Yoshida T."/>
            <person name="Shimamura S."/>
            <person name="Takaki Y."/>
            <person name="Nagai Y."/>
            <person name="Toyoda A."/>
            <person name="Suzuki Y."/>
            <person name="Arimoto A."/>
            <person name="Ishii H."/>
            <person name="Satoh N."/>
            <person name="Nishiyama T."/>
            <person name="Hasebe M."/>
            <person name="Maruyama T."/>
            <person name="Minagawa J."/>
            <person name="Obokata J."/>
            <person name="Shigenobu S."/>
        </authorList>
    </citation>
    <scope>NUCLEOTIDE SEQUENCE [LARGE SCALE GENOMIC DNA]</scope>
</reference>
<accession>A0AAV3ZTJ6</accession>
<dbReference type="Proteomes" id="UP000735302">
    <property type="component" value="Unassembled WGS sequence"/>
</dbReference>